<protein>
    <submittedName>
        <fullName evidence="5">40S ribosomal protein S29</fullName>
    </submittedName>
</protein>
<dbReference type="GO" id="GO:0005840">
    <property type="term" value="C:ribosome"/>
    <property type="evidence" value="ECO:0007669"/>
    <property type="project" value="UniProtKB-KW"/>
</dbReference>
<evidence type="ECO:0000313" key="6">
    <source>
        <dbReference type="Proteomes" id="UP001412067"/>
    </source>
</evidence>
<dbReference type="Pfam" id="PF00253">
    <property type="entry name" value="Ribosomal_S14"/>
    <property type="match status" value="1"/>
</dbReference>
<feature type="compositionally biased region" description="Basic and acidic residues" evidence="4">
    <location>
        <begin position="145"/>
        <end position="159"/>
    </location>
</feature>
<comment type="caution">
    <text evidence="5">The sequence shown here is derived from an EMBL/GenBank/DDBJ whole genome shotgun (WGS) entry which is preliminary data.</text>
</comment>
<gene>
    <name evidence="5" type="primary">RPS29A</name>
    <name evidence="5" type="ORF">KSP40_PGU014598</name>
</gene>
<keyword evidence="6" id="KW-1185">Reference proteome</keyword>
<sequence>MLEGSTRDSRGWWTGSGKEKTGPGLECPDLMRSGGELMLGGGGGCNQRGRACLGVERRLWWTQWAHGWRFDEGEVAAWPEHRVCGNSHGMIRKYGLMCCRQCFRNNAKEIGFIKPLVLCFYVSSSVDLCTQTQETSTCSKTGSKAKFENPGRQEASEERGNGVLNAGLMLFPPTLKSRADTLLRWPFSPGARKQHPK</sequence>
<dbReference type="InterPro" id="IPR043140">
    <property type="entry name" value="Ribosomal_uS14_sf"/>
</dbReference>
<dbReference type="Gene3D" id="4.10.830.10">
    <property type="entry name" value="30s Ribosomal Protein S14, Chain N"/>
    <property type="match status" value="1"/>
</dbReference>
<keyword evidence="3" id="KW-0687">Ribonucleoprotein</keyword>
<organism evidence="5 6">
    <name type="scientific">Platanthera guangdongensis</name>
    <dbReference type="NCBI Taxonomy" id="2320717"/>
    <lineage>
        <taxon>Eukaryota</taxon>
        <taxon>Viridiplantae</taxon>
        <taxon>Streptophyta</taxon>
        <taxon>Embryophyta</taxon>
        <taxon>Tracheophyta</taxon>
        <taxon>Spermatophyta</taxon>
        <taxon>Magnoliopsida</taxon>
        <taxon>Liliopsida</taxon>
        <taxon>Asparagales</taxon>
        <taxon>Orchidaceae</taxon>
        <taxon>Orchidoideae</taxon>
        <taxon>Orchideae</taxon>
        <taxon>Orchidinae</taxon>
        <taxon>Platanthera</taxon>
    </lineage>
</organism>
<feature type="region of interest" description="Disordered" evidence="4">
    <location>
        <begin position="1"/>
        <end position="25"/>
    </location>
</feature>
<evidence type="ECO:0000256" key="1">
    <source>
        <dbReference type="ARBA" id="ARBA00009083"/>
    </source>
</evidence>
<dbReference type="EMBL" id="JBBWWR010000008">
    <property type="protein sequence ID" value="KAK8962174.1"/>
    <property type="molecule type" value="Genomic_DNA"/>
</dbReference>
<dbReference type="PANTHER" id="PTHR12010">
    <property type="entry name" value="40S RIBOSOMAL PROTEIN S29"/>
    <property type="match status" value="1"/>
</dbReference>
<dbReference type="InterPro" id="IPR039744">
    <property type="entry name" value="RIbosomal_uS14_euk_arc"/>
</dbReference>
<evidence type="ECO:0000256" key="4">
    <source>
        <dbReference type="SAM" id="MobiDB-lite"/>
    </source>
</evidence>
<dbReference type="InterPro" id="IPR001209">
    <property type="entry name" value="Ribosomal_uS14"/>
</dbReference>
<feature type="compositionally biased region" description="Basic and acidic residues" evidence="4">
    <location>
        <begin position="1"/>
        <end position="10"/>
    </location>
</feature>
<dbReference type="Proteomes" id="UP001412067">
    <property type="component" value="Unassembled WGS sequence"/>
</dbReference>
<evidence type="ECO:0000256" key="2">
    <source>
        <dbReference type="ARBA" id="ARBA00022980"/>
    </source>
</evidence>
<evidence type="ECO:0000313" key="5">
    <source>
        <dbReference type="EMBL" id="KAK8962174.1"/>
    </source>
</evidence>
<evidence type="ECO:0000256" key="3">
    <source>
        <dbReference type="ARBA" id="ARBA00023274"/>
    </source>
</evidence>
<comment type="similarity">
    <text evidence="1">Belongs to the universal ribosomal protein uS14 family.</text>
</comment>
<accession>A0ABR2MDE6</accession>
<dbReference type="PANTHER" id="PTHR12010:SF2">
    <property type="entry name" value="40S RIBOSOMAL PROTEIN S29"/>
    <property type="match status" value="1"/>
</dbReference>
<reference evidence="5 6" key="1">
    <citation type="journal article" date="2022" name="Nat. Plants">
        <title>Genomes of leafy and leafless Platanthera orchids illuminate the evolution of mycoheterotrophy.</title>
        <authorList>
            <person name="Li M.H."/>
            <person name="Liu K.W."/>
            <person name="Li Z."/>
            <person name="Lu H.C."/>
            <person name="Ye Q.L."/>
            <person name="Zhang D."/>
            <person name="Wang J.Y."/>
            <person name="Li Y.F."/>
            <person name="Zhong Z.M."/>
            <person name="Liu X."/>
            <person name="Yu X."/>
            <person name="Liu D.K."/>
            <person name="Tu X.D."/>
            <person name="Liu B."/>
            <person name="Hao Y."/>
            <person name="Liao X.Y."/>
            <person name="Jiang Y.T."/>
            <person name="Sun W.H."/>
            <person name="Chen J."/>
            <person name="Chen Y.Q."/>
            <person name="Ai Y."/>
            <person name="Zhai J.W."/>
            <person name="Wu S.S."/>
            <person name="Zhou Z."/>
            <person name="Hsiao Y.Y."/>
            <person name="Wu W.L."/>
            <person name="Chen Y.Y."/>
            <person name="Lin Y.F."/>
            <person name="Hsu J.L."/>
            <person name="Li C.Y."/>
            <person name="Wang Z.W."/>
            <person name="Zhao X."/>
            <person name="Zhong W.Y."/>
            <person name="Ma X.K."/>
            <person name="Ma L."/>
            <person name="Huang J."/>
            <person name="Chen G.Z."/>
            <person name="Huang M.Z."/>
            <person name="Huang L."/>
            <person name="Peng D.H."/>
            <person name="Luo Y.B."/>
            <person name="Zou S.Q."/>
            <person name="Chen S.P."/>
            <person name="Lan S."/>
            <person name="Tsai W.C."/>
            <person name="Van de Peer Y."/>
            <person name="Liu Z.J."/>
        </authorList>
    </citation>
    <scope>NUCLEOTIDE SEQUENCE [LARGE SCALE GENOMIC DNA]</scope>
    <source>
        <strain evidence="5">Lor288</strain>
    </source>
</reference>
<keyword evidence="2 5" id="KW-0689">Ribosomal protein</keyword>
<feature type="region of interest" description="Disordered" evidence="4">
    <location>
        <begin position="140"/>
        <end position="159"/>
    </location>
</feature>
<proteinExistence type="inferred from homology"/>
<name>A0ABR2MDE6_9ASPA</name>